<comment type="catalytic activity">
    <reaction evidence="8">
        <text>a 3'-end 3'-phospho-ribonucleotide-RNA + a 5'-end dephospho-ribonucleoside-RNA + GTP = a ribonucleotidyl-ribonucleotide-RNA + GMP + diphosphate</text>
        <dbReference type="Rhea" id="RHEA:68076"/>
        <dbReference type="Rhea" id="RHEA-COMP:10463"/>
        <dbReference type="Rhea" id="RHEA-COMP:13936"/>
        <dbReference type="Rhea" id="RHEA-COMP:17355"/>
        <dbReference type="ChEBI" id="CHEBI:33019"/>
        <dbReference type="ChEBI" id="CHEBI:37565"/>
        <dbReference type="ChEBI" id="CHEBI:58115"/>
        <dbReference type="ChEBI" id="CHEBI:83062"/>
        <dbReference type="ChEBI" id="CHEBI:138284"/>
        <dbReference type="ChEBI" id="CHEBI:173118"/>
        <dbReference type="EC" id="6.5.1.8"/>
    </reaction>
</comment>
<name>A0A369QK83_9BACT</name>
<evidence type="ECO:0000256" key="5">
    <source>
        <dbReference type="ARBA" id="ARBA00022800"/>
    </source>
</evidence>
<feature type="active site" description="GMP-histidine intermediate" evidence="9">
    <location>
        <position position="409"/>
    </location>
</feature>
<evidence type="ECO:0000256" key="9">
    <source>
        <dbReference type="PIRSR" id="PIRSR601233-1"/>
    </source>
</evidence>
<reference evidence="12 13" key="1">
    <citation type="submission" date="2018-04" db="EMBL/GenBank/DDBJ databases">
        <title>Adhaeribacter sp. HMF7616 genome sequencing and assembly.</title>
        <authorList>
            <person name="Kang H."/>
            <person name="Kang J."/>
            <person name="Cha I."/>
            <person name="Kim H."/>
            <person name="Joh K."/>
        </authorList>
    </citation>
    <scope>NUCLEOTIDE SEQUENCE [LARGE SCALE GENOMIC DNA]</scope>
    <source>
        <strain evidence="12 13">HMF7616</strain>
    </source>
</reference>
<dbReference type="InterPro" id="IPR036025">
    <property type="entry name" value="RtcB-like_sf"/>
</dbReference>
<evidence type="ECO:0000256" key="4">
    <source>
        <dbReference type="ARBA" id="ARBA00022741"/>
    </source>
</evidence>
<dbReference type="PANTHER" id="PTHR43749">
    <property type="entry name" value="RNA-SPLICING LIGASE RTCB"/>
    <property type="match status" value="1"/>
</dbReference>
<evidence type="ECO:0000313" key="12">
    <source>
        <dbReference type="EMBL" id="RDC63657.1"/>
    </source>
</evidence>
<dbReference type="GO" id="GO:0005525">
    <property type="term" value="F:GTP binding"/>
    <property type="evidence" value="ECO:0007669"/>
    <property type="project" value="UniProtKB-KW"/>
</dbReference>
<accession>A0A369QK83</accession>
<keyword evidence="3 11" id="KW-0479">Metal-binding</keyword>
<feature type="binding site" evidence="11">
    <location>
        <position position="163"/>
    </location>
    <ligand>
        <name>Mn(2+)</name>
        <dbReference type="ChEBI" id="CHEBI:29035"/>
        <label>1</label>
    </ligand>
</feature>
<evidence type="ECO:0000256" key="8">
    <source>
        <dbReference type="ARBA" id="ARBA00047746"/>
    </source>
</evidence>
<dbReference type="Proteomes" id="UP000253919">
    <property type="component" value="Unassembled WGS sequence"/>
</dbReference>
<evidence type="ECO:0000256" key="11">
    <source>
        <dbReference type="PIRSR" id="PIRSR601233-3"/>
    </source>
</evidence>
<gene>
    <name evidence="12" type="ORF">AHMF7616_02262</name>
</gene>
<dbReference type="GO" id="GO:0042245">
    <property type="term" value="P:RNA repair"/>
    <property type="evidence" value="ECO:0007669"/>
    <property type="project" value="UniProtKB-KW"/>
</dbReference>
<evidence type="ECO:0000256" key="2">
    <source>
        <dbReference type="ARBA" id="ARBA00022598"/>
    </source>
</evidence>
<keyword evidence="2 12" id="KW-0436">Ligase</keyword>
<evidence type="ECO:0000256" key="1">
    <source>
        <dbReference type="ARBA" id="ARBA00012726"/>
    </source>
</evidence>
<keyword evidence="5" id="KW-0692">RNA repair</keyword>
<protein>
    <recommendedName>
        <fullName evidence="1">3'-phosphate/5'-hydroxy nucleic acid ligase</fullName>
        <ecNumber evidence="1">6.5.1.8</ecNumber>
    </recommendedName>
</protein>
<feature type="binding site" evidence="11">
    <location>
        <position position="242"/>
    </location>
    <ligand>
        <name>Mn(2+)</name>
        <dbReference type="ChEBI" id="CHEBI:29035"/>
        <label>1</label>
    </ligand>
</feature>
<keyword evidence="13" id="KW-1185">Reference proteome</keyword>
<dbReference type="InterPro" id="IPR052915">
    <property type="entry name" value="RtcB-like"/>
</dbReference>
<evidence type="ECO:0000256" key="3">
    <source>
        <dbReference type="ARBA" id="ARBA00022723"/>
    </source>
</evidence>
<keyword evidence="6 10" id="KW-0342">GTP-binding</keyword>
<keyword evidence="4 10" id="KW-0547">Nucleotide-binding</keyword>
<sequence length="481" mass="52588">MSSPVYASSRVPSASNMVNKKLTGHDLMELGFPAGRSINLAISLMQKHYGHLSPAAQLDVLRQALLAPDKFVTHTVLGEIIAALAKQHPERGEVTLHVQPKPYAVFGDSLIEADAKEQMNLAMRLPVTVHGALMPDTHKGHGLPIGGVLATAGVVIPYAVGMDIACRMHFTLYPVPAAVLEQKKQQFKQMLQDQTRFGVNTGFEKPREHRVLDRPEFNQIKILQQLKMRAAHQLGSSGTGNHFVEFGTVTLNANQNSFNLPAGEYVGILSHSGARSLGKNIAAYYTQIAMDTCRLPVEAKYLAWLDLQTQAGQEYWLAMQIANEYALACHEQIHERLSASFGEKPVARVDSPHNFAWQEHYQGQDVIVHRKGAAKAAAGMVNIIPGSMTQPGYLVQGLGNKAAMDSSSHGAGRALSAKQAAQVLYQTEMNGLVKAFGVELIGGSLQESPMAYKNMHYVIESQLQQVEVLGTFAPRIVRMDR</sequence>
<feature type="binding site" evidence="10">
    <location>
        <begin position="353"/>
        <end position="354"/>
    </location>
    <ligand>
        <name>GMP</name>
        <dbReference type="ChEBI" id="CHEBI:58115"/>
    </ligand>
</feature>
<comment type="cofactor">
    <cofactor evidence="11">
        <name>Mn(2+)</name>
        <dbReference type="ChEBI" id="CHEBI:29035"/>
    </cofactor>
    <text evidence="11">Binds 2 manganese ions per subunit.</text>
</comment>
<dbReference type="AlphaFoldDB" id="A0A369QK83"/>
<keyword evidence="7 11" id="KW-0464">Manganese</keyword>
<feature type="binding site" evidence="10">
    <location>
        <begin position="385"/>
        <end position="388"/>
    </location>
    <ligand>
        <name>GMP</name>
        <dbReference type="ChEBI" id="CHEBI:58115"/>
    </ligand>
</feature>
<feature type="binding site" evidence="11">
    <location>
        <position position="353"/>
    </location>
    <ligand>
        <name>Mn(2+)</name>
        <dbReference type="ChEBI" id="CHEBI:29035"/>
        <label>2</label>
    </ligand>
</feature>
<dbReference type="EMBL" id="QASA01000001">
    <property type="protein sequence ID" value="RDC63657.1"/>
    <property type="molecule type" value="Genomic_DNA"/>
</dbReference>
<proteinExistence type="predicted"/>
<dbReference type="GO" id="GO:0006396">
    <property type="term" value="P:RNA processing"/>
    <property type="evidence" value="ECO:0007669"/>
    <property type="project" value="InterPro"/>
</dbReference>
<organism evidence="12 13">
    <name type="scientific">Adhaeribacter pallidiroseus</name>
    <dbReference type="NCBI Taxonomy" id="2072847"/>
    <lineage>
        <taxon>Bacteria</taxon>
        <taxon>Pseudomonadati</taxon>
        <taxon>Bacteroidota</taxon>
        <taxon>Cytophagia</taxon>
        <taxon>Cytophagales</taxon>
        <taxon>Hymenobacteraceae</taxon>
        <taxon>Adhaeribacter</taxon>
    </lineage>
</organism>
<comment type="caution">
    <text evidence="12">The sequence shown here is derived from an EMBL/GenBank/DDBJ whole genome shotgun (WGS) entry which is preliminary data.</text>
</comment>
<dbReference type="Pfam" id="PF01139">
    <property type="entry name" value="RtcB"/>
    <property type="match status" value="1"/>
</dbReference>
<feature type="binding site" evidence="11">
    <location>
        <position position="271"/>
    </location>
    <ligand>
        <name>Mn(2+)</name>
        <dbReference type="ChEBI" id="CHEBI:29035"/>
        <label>2</label>
    </ligand>
</feature>
<evidence type="ECO:0000256" key="10">
    <source>
        <dbReference type="PIRSR" id="PIRSR601233-2"/>
    </source>
</evidence>
<dbReference type="GO" id="GO:0003909">
    <property type="term" value="F:DNA ligase activity"/>
    <property type="evidence" value="ECO:0007669"/>
    <property type="project" value="TreeGrafter"/>
</dbReference>
<dbReference type="EC" id="6.5.1.8" evidence="1"/>
<dbReference type="GO" id="GO:0030145">
    <property type="term" value="F:manganese ion binding"/>
    <property type="evidence" value="ECO:0007669"/>
    <property type="project" value="TreeGrafter"/>
</dbReference>
<evidence type="ECO:0000313" key="13">
    <source>
        <dbReference type="Proteomes" id="UP000253919"/>
    </source>
</evidence>
<dbReference type="GO" id="GO:0170057">
    <property type="term" value="F:RNA ligase (GTP) activity"/>
    <property type="evidence" value="ECO:0007669"/>
    <property type="project" value="UniProtKB-EC"/>
</dbReference>
<feature type="binding site" evidence="10">
    <location>
        <begin position="241"/>
        <end position="245"/>
    </location>
    <ligand>
        <name>GMP</name>
        <dbReference type="ChEBI" id="CHEBI:58115"/>
    </ligand>
</feature>
<dbReference type="SUPFAM" id="SSF103365">
    <property type="entry name" value="Hypothetical protein PH1602"/>
    <property type="match status" value="1"/>
</dbReference>
<feature type="binding site" evidence="10">
    <location>
        <begin position="409"/>
        <end position="412"/>
    </location>
    <ligand>
        <name>GMP</name>
        <dbReference type="ChEBI" id="CHEBI:58115"/>
    </ligand>
</feature>
<dbReference type="GO" id="GO:0006281">
    <property type="term" value="P:DNA repair"/>
    <property type="evidence" value="ECO:0007669"/>
    <property type="project" value="TreeGrafter"/>
</dbReference>
<dbReference type="PANTHER" id="PTHR43749:SF2">
    <property type="entry name" value="RNA-SPLICING LIGASE RTCB"/>
    <property type="match status" value="1"/>
</dbReference>
<evidence type="ECO:0000256" key="7">
    <source>
        <dbReference type="ARBA" id="ARBA00023211"/>
    </source>
</evidence>
<evidence type="ECO:0000256" key="6">
    <source>
        <dbReference type="ARBA" id="ARBA00023134"/>
    </source>
</evidence>
<dbReference type="Gene3D" id="3.90.1860.10">
    <property type="entry name" value="tRNA-splicing ligase RtcB"/>
    <property type="match status" value="1"/>
</dbReference>
<dbReference type="InterPro" id="IPR001233">
    <property type="entry name" value="RtcB"/>
</dbReference>